<dbReference type="SUPFAM" id="SSF55961">
    <property type="entry name" value="Bet v1-like"/>
    <property type="match status" value="1"/>
</dbReference>
<reference evidence="4" key="1">
    <citation type="journal article" date="2019" name="Int. J. Syst. Evol. Microbiol.">
        <title>The Global Catalogue of Microorganisms (GCM) 10K type strain sequencing project: providing services to taxonomists for standard genome sequencing and annotation.</title>
        <authorList>
            <consortium name="The Broad Institute Genomics Platform"/>
            <consortium name="The Broad Institute Genome Sequencing Center for Infectious Disease"/>
            <person name="Wu L."/>
            <person name="Ma J."/>
        </authorList>
    </citation>
    <scope>NUCLEOTIDE SEQUENCE [LARGE SCALE GENOMIC DNA]</scope>
    <source>
        <strain evidence="4">JCM 4087</strain>
    </source>
</reference>
<keyword evidence="4" id="KW-1185">Reference proteome</keyword>
<gene>
    <name evidence="3" type="ORF">ACFPT7_03260</name>
</gene>
<dbReference type="Gene3D" id="3.30.530.20">
    <property type="match status" value="1"/>
</dbReference>
<dbReference type="Pfam" id="PF08327">
    <property type="entry name" value="AHSA1"/>
    <property type="match status" value="1"/>
</dbReference>
<evidence type="ECO:0000259" key="2">
    <source>
        <dbReference type="Pfam" id="PF08327"/>
    </source>
</evidence>
<dbReference type="InterPro" id="IPR013538">
    <property type="entry name" value="ASHA1/2-like_C"/>
</dbReference>
<evidence type="ECO:0000313" key="4">
    <source>
        <dbReference type="Proteomes" id="UP001596091"/>
    </source>
</evidence>
<proteinExistence type="inferred from homology"/>
<protein>
    <submittedName>
        <fullName evidence="3">SRPBCC family protein</fullName>
    </submittedName>
</protein>
<organism evidence="3 4">
    <name type="scientific">Acidicapsa dinghuensis</name>
    <dbReference type="NCBI Taxonomy" id="2218256"/>
    <lineage>
        <taxon>Bacteria</taxon>
        <taxon>Pseudomonadati</taxon>
        <taxon>Acidobacteriota</taxon>
        <taxon>Terriglobia</taxon>
        <taxon>Terriglobales</taxon>
        <taxon>Acidobacteriaceae</taxon>
        <taxon>Acidicapsa</taxon>
    </lineage>
</organism>
<dbReference type="Proteomes" id="UP001596091">
    <property type="component" value="Unassembled WGS sequence"/>
</dbReference>
<evidence type="ECO:0000313" key="3">
    <source>
        <dbReference type="EMBL" id="MFC5861302.1"/>
    </source>
</evidence>
<sequence length="154" mass="17694">METMLNNVIEKQIELNAPVSRVWRAITDHREFGEWFRVNLAGSFEAGKTARGNITWPGYEHLVWEAVVQVIEPERLFSFTWHPYAVDPSVDYAKELPTLVEFKLEPTATGTRLTITESGFENVPEARRAEAFLRNDGGWTQQIRNIEVYVATKP</sequence>
<comment type="caution">
    <text evidence="3">The sequence shown here is derived from an EMBL/GenBank/DDBJ whole genome shotgun (WGS) entry which is preliminary data.</text>
</comment>
<dbReference type="EMBL" id="JBHSPH010000001">
    <property type="protein sequence ID" value="MFC5861302.1"/>
    <property type="molecule type" value="Genomic_DNA"/>
</dbReference>
<feature type="domain" description="Activator of Hsp90 ATPase homologue 1/2-like C-terminal" evidence="2">
    <location>
        <begin position="16"/>
        <end position="150"/>
    </location>
</feature>
<accession>A0ABW1EBU3</accession>
<comment type="similarity">
    <text evidence="1">Belongs to the AHA1 family.</text>
</comment>
<dbReference type="RefSeq" id="WP_263333980.1">
    <property type="nucleotide sequence ID" value="NZ_JAGSYH010000002.1"/>
</dbReference>
<dbReference type="CDD" id="cd08898">
    <property type="entry name" value="SRPBCC_CalC_Aha1-like_5"/>
    <property type="match status" value="1"/>
</dbReference>
<dbReference type="InterPro" id="IPR023393">
    <property type="entry name" value="START-like_dom_sf"/>
</dbReference>
<name>A0ABW1EBU3_9BACT</name>
<evidence type="ECO:0000256" key="1">
    <source>
        <dbReference type="ARBA" id="ARBA00006817"/>
    </source>
</evidence>